<keyword evidence="16" id="KW-1185">Reference proteome</keyword>
<feature type="transmembrane region" description="Helical" evidence="13">
    <location>
        <begin position="77"/>
        <end position="98"/>
    </location>
</feature>
<protein>
    <submittedName>
        <fullName evidence="14">Uncharacterized protein</fullName>
    </submittedName>
</protein>
<organism evidence="14 16">
    <name type="scientific">Araneus ventricosus</name>
    <name type="common">Orbweaver spider</name>
    <name type="synonym">Epeira ventricosa</name>
    <dbReference type="NCBI Taxonomy" id="182803"/>
    <lineage>
        <taxon>Eukaryota</taxon>
        <taxon>Metazoa</taxon>
        <taxon>Ecdysozoa</taxon>
        <taxon>Arthropoda</taxon>
        <taxon>Chelicerata</taxon>
        <taxon>Arachnida</taxon>
        <taxon>Araneae</taxon>
        <taxon>Araneomorphae</taxon>
        <taxon>Entelegynae</taxon>
        <taxon>Araneoidea</taxon>
        <taxon>Araneidae</taxon>
        <taxon>Araneus</taxon>
    </lineage>
</organism>
<comment type="similarity">
    <text evidence="2 12">Belongs to the amiloride-sensitive sodium channel (TC 1.A.6) family.</text>
</comment>
<evidence type="ECO:0000256" key="5">
    <source>
        <dbReference type="ARBA" id="ARBA00022692"/>
    </source>
</evidence>
<dbReference type="InterPro" id="IPR001873">
    <property type="entry name" value="ENaC"/>
</dbReference>
<keyword evidence="6 13" id="KW-1133">Transmembrane helix</keyword>
<name>A0A4Y2R1C0_ARAVE</name>
<keyword evidence="10 12" id="KW-0739">Sodium transport</keyword>
<keyword evidence="8 12" id="KW-0406">Ion transport</keyword>
<dbReference type="OrthoDB" id="6436813at2759"/>
<accession>A0A4Y2R1C0</accession>
<evidence type="ECO:0000256" key="13">
    <source>
        <dbReference type="SAM" id="Phobius"/>
    </source>
</evidence>
<keyword evidence="4 12" id="KW-0894">Sodium channel</keyword>
<evidence type="ECO:0000256" key="7">
    <source>
        <dbReference type="ARBA" id="ARBA00023053"/>
    </source>
</evidence>
<evidence type="ECO:0000256" key="6">
    <source>
        <dbReference type="ARBA" id="ARBA00022989"/>
    </source>
</evidence>
<dbReference type="GO" id="GO:0016020">
    <property type="term" value="C:membrane"/>
    <property type="evidence" value="ECO:0007669"/>
    <property type="project" value="UniProtKB-SubCell"/>
</dbReference>
<comment type="caution">
    <text evidence="14">The sequence shown here is derived from an EMBL/GenBank/DDBJ whole genome shotgun (WGS) entry which is preliminary data.</text>
</comment>
<evidence type="ECO:0000256" key="4">
    <source>
        <dbReference type="ARBA" id="ARBA00022461"/>
    </source>
</evidence>
<evidence type="ECO:0000256" key="9">
    <source>
        <dbReference type="ARBA" id="ARBA00023136"/>
    </source>
</evidence>
<dbReference type="Pfam" id="PF00858">
    <property type="entry name" value="ASC"/>
    <property type="match status" value="1"/>
</dbReference>
<dbReference type="AlphaFoldDB" id="A0A4Y2R1C0"/>
<evidence type="ECO:0000256" key="1">
    <source>
        <dbReference type="ARBA" id="ARBA00004141"/>
    </source>
</evidence>
<sequence length="315" mass="37177">MNRFGIEEHDLKLHHRYPNLTNWNTQQKIQKDAREPQWSCGDPKKAKRAVHRFVEKTSLHGVQYVCSRRKTTWILKLLFRFIFVICFLMLIGNEVLLLQEAFGKESTYINSINKDIKLGKQKDPEYFPDYPAVTVCRRPPYRTDFNRSYLELVEYIFLALGFPMVSFTPHELSMVIEMAVHVNDSFKLSNETLAFRDKLIELENRFQDFESQGNFNLTRFVFDHSLGKKFKYCLFLELGLVRSEVHHVLFPVMSFTPLELSLVIEMAVHVNDSFKLSNETLAFRDKLIELENGLPDFESQRNFNVTRFVFDHSLE</sequence>
<keyword evidence="11 12" id="KW-0407">Ion channel</keyword>
<keyword evidence="7" id="KW-0915">Sodium</keyword>
<evidence type="ECO:0000256" key="11">
    <source>
        <dbReference type="ARBA" id="ARBA00023303"/>
    </source>
</evidence>
<evidence type="ECO:0000313" key="14">
    <source>
        <dbReference type="EMBL" id="GBN69457.1"/>
    </source>
</evidence>
<comment type="subcellular location">
    <subcellularLocation>
        <location evidence="1">Membrane</location>
        <topology evidence="1">Multi-pass membrane protein</topology>
    </subcellularLocation>
</comment>
<proteinExistence type="inferred from homology"/>
<dbReference type="EMBL" id="BGPR01015494">
    <property type="protein sequence ID" value="GBN69459.1"/>
    <property type="molecule type" value="Genomic_DNA"/>
</dbReference>
<dbReference type="EMBL" id="BGPR01015493">
    <property type="protein sequence ID" value="GBN69457.1"/>
    <property type="molecule type" value="Genomic_DNA"/>
</dbReference>
<evidence type="ECO:0000256" key="12">
    <source>
        <dbReference type="RuleBase" id="RU000679"/>
    </source>
</evidence>
<keyword evidence="9 13" id="KW-0472">Membrane</keyword>
<dbReference type="GO" id="GO:0005272">
    <property type="term" value="F:sodium channel activity"/>
    <property type="evidence" value="ECO:0007669"/>
    <property type="project" value="UniProtKB-KW"/>
</dbReference>
<keyword evidence="5 12" id="KW-0812">Transmembrane</keyword>
<gene>
    <name evidence="15" type="ORF">AVEN_142737_1</name>
    <name evidence="14" type="ORF">AVEN_269925_1</name>
</gene>
<evidence type="ECO:0000313" key="16">
    <source>
        <dbReference type="Proteomes" id="UP000499080"/>
    </source>
</evidence>
<keyword evidence="3 12" id="KW-0813">Transport</keyword>
<evidence type="ECO:0000256" key="2">
    <source>
        <dbReference type="ARBA" id="ARBA00007193"/>
    </source>
</evidence>
<reference evidence="14 16" key="1">
    <citation type="journal article" date="2019" name="Sci. Rep.">
        <title>Orb-weaving spider Araneus ventricosus genome elucidates the spidroin gene catalogue.</title>
        <authorList>
            <person name="Kono N."/>
            <person name="Nakamura H."/>
            <person name="Ohtoshi R."/>
            <person name="Moran D.A.P."/>
            <person name="Shinohara A."/>
            <person name="Yoshida Y."/>
            <person name="Fujiwara M."/>
            <person name="Mori M."/>
            <person name="Tomita M."/>
            <person name="Arakawa K."/>
        </authorList>
    </citation>
    <scope>NUCLEOTIDE SEQUENCE [LARGE SCALE GENOMIC DNA]</scope>
</reference>
<evidence type="ECO:0000256" key="10">
    <source>
        <dbReference type="ARBA" id="ARBA00023201"/>
    </source>
</evidence>
<dbReference type="Proteomes" id="UP000499080">
    <property type="component" value="Unassembled WGS sequence"/>
</dbReference>
<evidence type="ECO:0000313" key="15">
    <source>
        <dbReference type="EMBL" id="GBN69459.1"/>
    </source>
</evidence>
<evidence type="ECO:0000256" key="3">
    <source>
        <dbReference type="ARBA" id="ARBA00022448"/>
    </source>
</evidence>
<evidence type="ECO:0000256" key="8">
    <source>
        <dbReference type="ARBA" id="ARBA00023065"/>
    </source>
</evidence>